<name>A0A8T3CBR8_DENNO</name>
<keyword evidence="3" id="KW-1185">Reference proteome</keyword>
<dbReference type="EMBL" id="JAGYWB010000002">
    <property type="protein sequence ID" value="KAI0529699.1"/>
    <property type="molecule type" value="Genomic_DNA"/>
</dbReference>
<accession>A0A8T3CBR8</accession>
<proteinExistence type="predicted"/>
<organism evidence="1 3">
    <name type="scientific">Dendrobium nobile</name>
    <name type="common">Orchid</name>
    <dbReference type="NCBI Taxonomy" id="94219"/>
    <lineage>
        <taxon>Eukaryota</taxon>
        <taxon>Viridiplantae</taxon>
        <taxon>Streptophyta</taxon>
        <taxon>Embryophyta</taxon>
        <taxon>Tracheophyta</taxon>
        <taxon>Spermatophyta</taxon>
        <taxon>Magnoliopsida</taxon>
        <taxon>Liliopsida</taxon>
        <taxon>Asparagales</taxon>
        <taxon>Orchidaceae</taxon>
        <taxon>Epidendroideae</taxon>
        <taxon>Malaxideae</taxon>
        <taxon>Dendrobiinae</taxon>
        <taxon>Dendrobium</taxon>
    </lineage>
</organism>
<evidence type="ECO:0000313" key="3">
    <source>
        <dbReference type="Proteomes" id="UP000829196"/>
    </source>
</evidence>
<evidence type="ECO:0000313" key="1">
    <source>
        <dbReference type="EMBL" id="KAI0529699.1"/>
    </source>
</evidence>
<sequence length="103" mass="11231">MENSNVQGEKPKGPVVWKVAARLAGGWPAGGGCFSGRLVVVGRRLQNFWPAKTGEKHKVAGGFAAWIGRRQGQGKKGDGILWGLDDYESTNLKCLLLEFLQDY</sequence>
<dbReference type="AlphaFoldDB" id="A0A8T3CBR8"/>
<protein>
    <submittedName>
        <fullName evidence="1">Uncharacterized protein</fullName>
    </submittedName>
</protein>
<reference evidence="1" key="1">
    <citation type="journal article" date="2022" name="Front. Genet.">
        <title>Chromosome-Scale Assembly of the Dendrobium nobile Genome Provides Insights Into the Molecular Mechanism of the Biosynthesis of the Medicinal Active Ingredient of Dendrobium.</title>
        <authorList>
            <person name="Xu Q."/>
            <person name="Niu S.-C."/>
            <person name="Li K.-L."/>
            <person name="Zheng P.-J."/>
            <person name="Zhang X.-J."/>
            <person name="Jia Y."/>
            <person name="Liu Y."/>
            <person name="Niu Y.-X."/>
            <person name="Yu L.-H."/>
            <person name="Chen D.-F."/>
            <person name="Zhang G.-Q."/>
        </authorList>
    </citation>
    <scope>NUCLEOTIDE SEQUENCE</scope>
    <source>
        <tissue evidence="1">Leaf</tissue>
    </source>
</reference>
<evidence type="ECO:0000313" key="2">
    <source>
        <dbReference type="EMBL" id="KAI0529700.1"/>
    </source>
</evidence>
<dbReference type="Proteomes" id="UP000829196">
    <property type="component" value="Unassembled WGS sequence"/>
</dbReference>
<dbReference type="EMBL" id="JAGYWB010000002">
    <property type="protein sequence ID" value="KAI0529700.1"/>
    <property type="molecule type" value="Genomic_DNA"/>
</dbReference>
<comment type="caution">
    <text evidence="1">The sequence shown here is derived from an EMBL/GenBank/DDBJ whole genome shotgun (WGS) entry which is preliminary data.</text>
</comment>
<gene>
    <name evidence="1" type="ORF">KFK09_002255</name>
    <name evidence="2" type="ORF">KFK09_002256</name>
</gene>